<dbReference type="EMBL" id="AP022871">
    <property type="protein sequence ID" value="BCB91952.1"/>
    <property type="molecule type" value="Genomic_DNA"/>
</dbReference>
<reference evidence="2 3" key="2">
    <citation type="submission" date="2020-03" db="EMBL/GenBank/DDBJ databases">
        <authorList>
            <person name="Ichikawa N."/>
            <person name="Kimura A."/>
            <person name="Kitahashi Y."/>
            <person name="Uohara A."/>
        </authorList>
    </citation>
    <scope>NUCLEOTIDE SEQUENCE [LARGE SCALE GENOMIC DNA]</scope>
    <source>
        <strain evidence="2 3">NBRC 105367</strain>
    </source>
</reference>
<keyword evidence="3" id="KW-1185">Reference proteome</keyword>
<reference evidence="2 3" key="1">
    <citation type="submission" date="2020-03" db="EMBL/GenBank/DDBJ databases">
        <title>Whole genome shotgun sequence of Phytohabitans suffuscus NBRC 105367.</title>
        <authorList>
            <person name="Komaki H."/>
            <person name="Tamura T."/>
        </authorList>
    </citation>
    <scope>NUCLEOTIDE SEQUENCE [LARGE SCALE GENOMIC DNA]</scope>
    <source>
        <strain evidence="2 3">NBRC 105367</strain>
    </source>
</reference>
<sequence>MPPMLQFETLPPSFATLLQTLGPCFTAPTFRTFAVLVAGMIAQPGRHTVTGMLTAAGLAGVWHHAKAHWFFSRARWCADALGMAVLAVIVEQLLPADAAMLIAVDDTLFRRSGRKVYATGWWHDGAATSKRRDATGWGNRWVIAAVVLWLPFTDRPVALPVAFALCTKTGPTPQVLAGRLVTRIAAAYPHRQIDVVADAWYASAAGPAGATVGKTRQRAFPPGVTLTSRLRANACLNAIAQPIPGARGRPRRIGTRLGKPADLAATATFTPTTVRRYGRTDTIHIAQITRLWYGAYRSQAIRVILIRDPDSKTSTGYDLALVTTDLTSHPEHIVARYAARWSIEVMIEDAKQTTGVGQARNRTPTAVTRTVPFGLITQSLTVCWYTLHGHHPDLATQRRAAAPWYTTKTQPAYHDMIIKLRRTLITARFRADKPRKPTHDEILAVHPAWAEAAA</sequence>
<evidence type="ECO:0000259" key="1">
    <source>
        <dbReference type="Pfam" id="PF13546"/>
    </source>
</evidence>
<evidence type="ECO:0000313" key="3">
    <source>
        <dbReference type="Proteomes" id="UP000503011"/>
    </source>
</evidence>
<dbReference type="KEGG" id="psuu:Psuf_092650"/>
<dbReference type="Proteomes" id="UP000503011">
    <property type="component" value="Chromosome"/>
</dbReference>
<feature type="domain" description="Transposase IS701-like DDE" evidence="1">
    <location>
        <begin position="21"/>
        <end position="274"/>
    </location>
</feature>
<protein>
    <recommendedName>
        <fullName evidence="1">Transposase IS701-like DDE domain-containing protein</fullName>
    </recommendedName>
</protein>
<dbReference type="AlphaFoldDB" id="A0A6F8Z0S6"/>
<dbReference type="SUPFAM" id="SSF53098">
    <property type="entry name" value="Ribonuclease H-like"/>
    <property type="match status" value="1"/>
</dbReference>
<dbReference type="Pfam" id="PF13546">
    <property type="entry name" value="DDE_5"/>
    <property type="match status" value="1"/>
</dbReference>
<dbReference type="InterPro" id="IPR012337">
    <property type="entry name" value="RNaseH-like_sf"/>
</dbReference>
<name>A0A6F8Z0S6_9ACTN</name>
<dbReference type="InterPro" id="IPR038721">
    <property type="entry name" value="IS701-like_DDE_dom"/>
</dbReference>
<proteinExistence type="predicted"/>
<organism evidence="2 3">
    <name type="scientific">Phytohabitans suffuscus</name>
    <dbReference type="NCBI Taxonomy" id="624315"/>
    <lineage>
        <taxon>Bacteria</taxon>
        <taxon>Bacillati</taxon>
        <taxon>Actinomycetota</taxon>
        <taxon>Actinomycetes</taxon>
        <taxon>Micromonosporales</taxon>
        <taxon>Micromonosporaceae</taxon>
    </lineage>
</organism>
<gene>
    <name evidence="2" type="ORF">Psuf_092650</name>
</gene>
<evidence type="ECO:0000313" key="2">
    <source>
        <dbReference type="EMBL" id="BCB91952.1"/>
    </source>
</evidence>
<accession>A0A6F8Z0S6</accession>